<keyword evidence="1" id="KW-0812">Transmembrane</keyword>
<evidence type="ECO:0000256" key="1">
    <source>
        <dbReference type="SAM" id="Phobius"/>
    </source>
</evidence>
<dbReference type="Proteomes" id="UP000026915">
    <property type="component" value="Chromosome 4"/>
</dbReference>
<protein>
    <submittedName>
        <fullName evidence="2">Uncharacterized protein</fullName>
    </submittedName>
</protein>
<feature type="transmembrane region" description="Helical" evidence="1">
    <location>
        <begin position="7"/>
        <end position="27"/>
    </location>
</feature>
<dbReference type="InParanoid" id="A0A061ERJ3"/>
<evidence type="ECO:0000313" key="2">
    <source>
        <dbReference type="EMBL" id="EOY04939.1"/>
    </source>
</evidence>
<keyword evidence="3" id="KW-1185">Reference proteome</keyword>
<proteinExistence type="predicted"/>
<dbReference type="HOGENOM" id="CLU_2053940_0_0_1"/>
<name>A0A061ERJ3_THECC</name>
<sequence length="120" mass="13770">MLSASKAYLYPIYLSISALYINCTPTLLIVSQWLAAFFHIALLLPICLLSAKVPADKRKRTNNLPVGMKLLHDFHVLELERNIPTLNQWNALFSILISSTHQYRLFQFFFSHFSLSQCAP</sequence>
<dbReference type="EMBL" id="CM001882">
    <property type="protein sequence ID" value="EOY04939.1"/>
    <property type="molecule type" value="Genomic_DNA"/>
</dbReference>
<feature type="transmembrane region" description="Helical" evidence="1">
    <location>
        <begin position="33"/>
        <end position="51"/>
    </location>
</feature>
<keyword evidence="1" id="KW-1133">Transmembrane helix</keyword>
<evidence type="ECO:0000313" key="3">
    <source>
        <dbReference type="Proteomes" id="UP000026915"/>
    </source>
</evidence>
<keyword evidence="1" id="KW-0472">Membrane</keyword>
<organism evidence="2 3">
    <name type="scientific">Theobroma cacao</name>
    <name type="common">Cacao</name>
    <name type="synonym">Cocoa</name>
    <dbReference type="NCBI Taxonomy" id="3641"/>
    <lineage>
        <taxon>Eukaryota</taxon>
        <taxon>Viridiplantae</taxon>
        <taxon>Streptophyta</taxon>
        <taxon>Embryophyta</taxon>
        <taxon>Tracheophyta</taxon>
        <taxon>Spermatophyta</taxon>
        <taxon>Magnoliopsida</taxon>
        <taxon>eudicotyledons</taxon>
        <taxon>Gunneridae</taxon>
        <taxon>Pentapetalae</taxon>
        <taxon>rosids</taxon>
        <taxon>malvids</taxon>
        <taxon>Malvales</taxon>
        <taxon>Malvaceae</taxon>
        <taxon>Byttnerioideae</taxon>
        <taxon>Theobroma</taxon>
    </lineage>
</organism>
<reference evidence="2 3" key="1">
    <citation type="journal article" date="2013" name="Genome Biol.">
        <title>The genome sequence of the most widely cultivated cacao type and its use to identify candidate genes regulating pod color.</title>
        <authorList>
            <person name="Motamayor J.C."/>
            <person name="Mockaitis K."/>
            <person name="Schmutz J."/>
            <person name="Haiminen N."/>
            <person name="Iii D.L."/>
            <person name="Cornejo O."/>
            <person name="Findley S.D."/>
            <person name="Zheng P."/>
            <person name="Utro F."/>
            <person name="Royaert S."/>
            <person name="Saski C."/>
            <person name="Jenkins J."/>
            <person name="Podicheti R."/>
            <person name="Zhao M."/>
            <person name="Scheffler B.E."/>
            <person name="Stack J.C."/>
            <person name="Feltus F.A."/>
            <person name="Mustiga G.M."/>
            <person name="Amores F."/>
            <person name="Phillips W."/>
            <person name="Marelli J.P."/>
            <person name="May G.D."/>
            <person name="Shapiro H."/>
            <person name="Ma J."/>
            <person name="Bustamante C.D."/>
            <person name="Schnell R.J."/>
            <person name="Main D."/>
            <person name="Gilbert D."/>
            <person name="Parida L."/>
            <person name="Kuhn D.N."/>
        </authorList>
    </citation>
    <scope>NUCLEOTIDE SEQUENCE [LARGE SCALE GENOMIC DNA]</scope>
    <source>
        <strain evidence="3">cv. Matina 1-6</strain>
    </source>
</reference>
<accession>A0A061ERJ3</accession>
<dbReference type="AlphaFoldDB" id="A0A061ERJ3"/>
<gene>
    <name evidence="2" type="ORF">TCM_020082</name>
</gene>
<dbReference type="Gramene" id="EOY04939">
    <property type="protein sequence ID" value="EOY04939"/>
    <property type="gene ID" value="TCM_020082"/>
</dbReference>